<sequence length="227" mass="24953">MDQAGSMKRNMNTLPASERITVRRLPQRASYEEAAIQAILDAGLMAHVGLAVDGQPYVIPMVYGRLGRNLYLHGATVSRIARQLAQGIPVCFTVTLLDGLVMARSAFHHSMNYRSVVVLGTAALVTDEAEKTQALEAITDHVLRGRWAEVRPPNAQEMKATSVLRLPLEEASAKVRTGPPKDDEEDLALDCWAGVIPLRLVALPPEDAPELREGIRPPESILEYRRS</sequence>
<dbReference type="Gene3D" id="2.30.110.10">
    <property type="entry name" value="Electron Transport, Fmn-binding Protein, Chain A"/>
    <property type="match status" value="1"/>
</dbReference>
<keyword evidence="2" id="KW-1185">Reference proteome</keyword>
<reference evidence="1 2" key="1">
    <citation type="submission" date="2018-08" db="EMBL/GenBank/DDBJ databases">
        <title>Genomic Encyclopedia of Archaeal and Bacterial Type Strains, Phase II (KMG-II): from individual species to whole genera.</title>
        <authorList>
            <person name="Goeker M."/>
        </authorList>
    </citation>
    <scope>NUCLEOTIDE SEQUENCE [LARGE SCALE GENOMIC DNA]</scope>
    <source>
        <strain evidence="1 2">DSM 2261</strain>
    </source>
</reference>
<dbReference type="Proteomes" id="UP000256345">
    <property type="component" value="Unassembled WGS sequence"/>
</dbReference>
<proteinExistence type="predicted"/>
<dbReference type="PANTHER" id="PTHR34071">
    <property type="entry name" value="5-NITROIMIDAZOLE ANTIBIOTICS RESISTANCE PROTEIN, NIMA-FAMILY-RELATED PROTEIN-RELATED"/>
    <property type="match status" value="1"/>
</dbReference>
<dbReference type="InterPro" id="IPR024747">
    <property type="entry name" value="Pyridox_Oxase-rel"/>
</dbReference>
<gene>
    <name evidence="1" type="ORF">ATI61_116205</name>
</gene>
<protein>
    <recommendedName>
        <fullName evidence="3">Pyridoxamine 5'-phosphate oxidase family protein</fullName>
    </recommendedName>
</protein>
<dbReference type="InterPro" id="IPR012349">
    <property type="entry name" value="Split_barrel_FMN-bd"/>
</dbReference>
<accession>A0ABX9JPN6</accession>
<dbReference type="Pfam" id="PF12900">
    <property type="entry name" value="Pyridox_ox_2"/>
    <property type="match status" value="1"/>
</dbReference>
<evidence type="ECO:0008006" key="3">
    <source>
        <dbReference type="Google" id="ProtNLM"/>
    </source>
</evidence>
<evidence type="ECO:0000313" key="1">
    <source>
        <dbReference type="EMBL" id="REG23733.1"/>
    </source>
</evidence>
<dbReference type="EMBL" id="QUMU01000016">
    <property type="protein sequence ID" value="REG23733.1"/>
    <property type="molecule type" value="Genomic_DNA"/>
</dbReference>
<evidence type="ECO:0000313" key="2">
    <source>
        <dbReference type="Proteomes" id="UP000256345"/>
    </source>
</evidence>
<comment type="caution">
    <text evidence="1">The sequence shown here is derived from an EMBL/GenBank/DDBJ whole genome shotgun (WGS) entry which is preliminary data.</text>
</comment>
<name>A0ABX9JPN6_9BACT</name>
<dbReference type="PANTHER" id="PTHR34071:SF2">
    <property type="entry name" value="FLAVIN-NUCLEOTIDE-BINDING PROTEIN"/>
    <property type="match status" value="1"/>
</dbReference>
<dbReference type="SUPFAM" id="SSF50475">
    <property type="entry name" value="FMN-binding split barrel"/>
    <property type="match status" value="1"/>
</dbReference>
<organism evidence="1 2">
    <name type="scientific">Archangium gephyra</name>
    <dbReference type="NCBI Taxonomy" id="48"/>
    <lineage>
        <taxon>Bacteria</taxon>
        <taxon>Pseudomonadati</taxon>
        <taxon>Myxococcota</taxon>
        <taxon>Myxococcia</taxon>
        <taxon>Myxococcales</taxon>
        <taxon>Cystobacterineae</taxon>
        <taxon>Archangiaceae</taxon>
        <taxon>Archangium</taxon>
    </lineage>
</organism>